<dbReference type="EMBL" id="JACHGT010000001">
    <property type="protein sequence ID" value="MBB6032348.1"/>
    <property type="molecule type" value="Genomic_DNA"/>
</dbReference>
<feature type="domain" description="D-alanyl-D-alanine carboxypeptidase-like core" evidence="2">
    <location>
        <begin position="73"/>
        <end position="159"/>
    </location>
</feature>
<dbReference type="SUPFAM" id="SSF55166">
    <property type="entry name" value="Hedgehog/DD-peptidase"/>
    <property type="match status" value="1"/>
</dbReference>
<evidence type="ECO:0000256" key="1">
    <source>
        <dbReference type="SAM" id="MobiDB-lite"/>
    </source>
</evidence>
<dbReference type="InterPro" id="IPR003709">
    <property type="entry name" value="VanY-like_core_dom"/>
</dbReference>
<dbReference type="CDD" id="cd14846">
    <property type="entry name" value="Peptidase_M15_like"/>
    <property type="match status" value="1"/>
</dbReference>
<dbReference type="RefSeq" id="WP_203686596.1">
    <property type="nucleotide sequence ID" value="NZ_BONT01000064.1"/>
</dbReference>
<keyword evidence="4" id="KW-1185">Reference proteome</keyword>
<evidence type="ECO:0000313" key="4">
    <source>
        <dbReference type="Proteomes" id="UP000548476"/>
    </source>
</evidence>
<dbReference type="Pfam" id="PF02557">
    <property type="entry name" value="VanY"/>
    <property type="match status" value="1"/>
</dbReference>
<dbReference type="InterPro" id="IPR052179">
    <property type="entry name" value="DD-CPase-like"/>
</dbReference>
<proteinExistence type="predicted"/>
<dbReference type="PANTHER" id="PTHR34385">
    <property type="entry name" value="D-ALANYL-D-ALANINE CARBOXYPEPTIDASE"/>
    <property type="match status" value="1"/>
</dbReference>
<comment type="caution">
    <text evidence="3">The sequence shown here is derived from an EMBL/GenBank/DDBJ whole genome shotgun (WGS) entry which is preliminary data.</text>
</comment>
<protein>
    <recommendedName>
        <fullName evidence="2">D-alanyl-D-alanine carboxypeptidase-like core domain-containing protein</fullName>
    </recommendedName>
</protein>
<dbReference type="AlphaFoldDB" id="A0A841FES5"/>
<accession>A0A841FES5</accession>
<reference evidence="3 4" key="1">
    <citation type="submission" date="2020-08" db="EMBL/GenBank/DDBJ databases">
        <title>Genomic Encyclopedia of Type Strains, Phase IV (KMG-IV): sequencing the most valuable type-strain genomes for metagenomic binning, comparative biology and taxonomic classification.</title>
        <authorList>
            <person name="Goeker M."/>
        </authorList>
    </citation>
    <scope>NUCLEOTIDE SEQUENCE [LARGE SCALE GENOMIC DNA]</scope>
    <source>
        <strain evidence="3 4">YIM 65646</strain>
    </source>
</reference>
<evidence type="ECO:0000259" key="2">
    <source>
        <dbReference type="Pfam" id="PF02557"/>
    </source>
</evidence>
<organism evidence="3 4">
    <name type="scientific">Phytomonospora endophytica</name>
    <dbReference type="NCBI Taxonomy" id="714109"/>
    <lineage>
        <taxon>Bacteria</taxon>
        <taxon>Bacillati</taxon>
        <taxon>Actinomycetota</taxon>
        <taxon>Actinomycetes</taxon>
        <taxon>Micromonosporales</taxon>
        <taxon>Micromonosporaceae</taxon>
        <taxon>Phytomonospora</taxon>
    </lineage>
</organism>
<gene>
    <name evidence="3" type="ORF">HNR73_000190</name>
</gene>
<name>A0A841FES5_9ACTN</name>
<feature type="region of interest" description="Disordered" evidence="1">
    <location>
        <begin position="177"/>
        <end position="196"/>
    </location>
</feature>
<evidence type="ECO:0000313" key="3">
    <source>
        <dbReference type="EMBL" id="MBB6032348.1"/>
    </source>
</evidence>
<dbReference type="GO" id="GO:0008233">
    <property type="term" value="F:peptidase activity"/>
    <property type="evidence" value="ECO:0007669"/>
    <property type="project" value="InterPro"/>
</dbReference>
<dbReference type="Proteomes" id="UP000548476">
    <property type="component" value="Unassembled WGS sequence"/>
</dbReference>
<sequence length="196" mass="21455">MTRPAVLQVMPDRLRRPLEAGLRDVVDVVAKSLGYRLLRIQDRGGLGVADGAVPYRTTVFDDEVPGVANLDPPLLAALRLAAADAAGEGVEFFVNSGWRSPAYQSRLLREAVGRYGSAEEAARWVSTPEKSAHVRGHAVDIGPPTAAAWLAENGAGYGLCQIYRNERWHYELRPEAVEHGPPPMYADPSEDPRMRD</sequence>
<dbReference type="Gene3D" id="3.30.1380.10">
    <property type="match status" value="1"/>
</dbReference>
<dbReference type="PANTHER" id="PTHR34385:SF1">
    <property type="entry name" value="PEPTIDOGLYCAN L-ALANYL-D-GLUTAMATE ENDOPEPTIDASE CWLK"/>
    <property type="match status" value="1"/>
</dbReference>
<dbReference type="GO" id="GO:0006508">
    <property type="term" value="P:proteolysis"/>
    <property type="evidence" value="ECO:0007669"/>
    <property type="project" value="InterPro"/>
</dbReference>
<dbReference type="InterPro" id="IPR009045">
    <property type="entry name" value="Zn_M74/Hedgehog-like"/>
</dbReference>